<evidence type="ECO:0000259" key="1">
    <source>
        <dbReference type="Pfam" id="PF00535"/>
    </source>
</evidence>
<dbReference type="InterPro" id="IPR001173">
    <property type="entry name" value="Glyco_trans_2-like"/>
</dbReference>
<dbReference type="EMBL" id="MN739677">
    <property type="protein sequence ID" value="QHT20186.1"/>
    <property type="molecule type" value="Genomic_DNA"/>
</dbReference>
<sequence>MIEVSVVTPTYNRRMFIPTLIDIYKAQTYPKEKMEWIIIDDGRKSVEDLFQEASKEIPNIRYIRIDEKMRLGAKRNLLNKEARGSIIVAMDDDDYYPPDRVSAAVEVFKKNPNIELAGSSEMNLYYLDTKKLYTIGPYMDRHATNGTMAWRKSYADKHKYDEYVTKAEEITFLENFKHPMIQLNPLSTILVICHTDNTADKSELRNEHLERMGTFQSKFKECAYKLEDLVKDKKIRDFYLSL</sequence>
<proteinExistence type="predicted"/>
<feature type="domain" description="Glycosyltransferase 2-like" evidence="1">
    <location>
        <begin position="5"/>
        <end position="113"/>
    </location>
</feature>
<dbReference type="SUPFAM" id="SSF53448">
    <property type="entry name" value="Nucleotide-diphospho-sugar transferases"/>
    <property type="match status" value="1"/>
</dbReference>
<dbReference type="AlphaFoldDB" id="A0A6C0DTA6"/>
<evidence type="ECO:0000313" key="2">
    <source>
        <dbReference type="EMBL" id="QHT20186.1"/>
    </source>
</evidence>
<protein>
    <recommendedName>
        <fullName evidence="1">Glycosyltransferase 2-like domain-containing protein</fullName>
    </recommendedName>
</protein>
<name>A0A6C0DTA6_9ZZZZ</name>
<accession>A0A6C0DTA6</accession>
<reference evidence="2" key="1">
    <citation type="journal article" date="2020" name="Nature">
        <title>Giant virus diversity and host interactions through global metagenomics.</title>
        <authorList>
            <person name="Schulz F."/>
            <person name="Roux S."/>
            <person name="Paez-Espino D."/>
            <person name="Jungbluth S."/>
            <person name="Walsh D.A."/>
            <person name="Denef V.J."/>
            <person name="McMahon K.D."/>
            <person name="Konstantinidis K.T."/>
            <person name="Eloe-Fadrosh E.A."/>
            <person name="Kyrpides N.C."/>
            <person name="Woyke T."/>
        </authorList>
    </citation>
    <scope>NUCLEOTIDE SEQUENCE</scope>
    <source>
        <strain evidence="2">GVMAG-M-3300023174-60</strain>
    </source>
</reference>
<dbReference type="InterPro" id="IPR029044">
    <property type="entry name" value="Nucleotide-diphossugar_trans"/>
</dbReference>
<dbReference type="Pfam" id="PF00535">
    <property type="entry name" value="Glycos_transf_2"/>
    <property type="match status" value="1"/>
</dbReference>
<dbReference type="Gene3D" id="3.90.550.10">
    <property type="entry name" value="Spore Coat Polysaccharide Biosynthesis Protein SpsA, Chain A"/>
    <property type="match status" value="1"/>
</dbReference>
<dbReference type="PANTHER" id="PTHR22916">
    <property type="entry name" value="GLYCOSYLTRANSFERASE"/>
    <property type="match status" value="1"/>
</dbReference>
<organism evidence="2">
    <name type="scientific">viral metagenome</name>
    <dbReference type="NCBI Taxonomy" id="1070528"/>
    <lineage>
        <taxon>unclassified sequences</taxon>
        <taxon>metagenomes</taxon>
        <taxon>organismal metagenomes</taxon>
    </lineage>
</organism>
<dbReference type="CDD" id="cd00761">
    <property type="entry name" value="Glyco_tranf_GTA_type"/>
    <property type="match status" value="1"/>
</dbReference>